<proteinExistence type="predicted"/>
<evidence type="ECO:0000313" key="2">
    <source>
        <dbReference type="Proteomes" id="UP000245081"/>
    </source>
</evidence>
<dbReference type="EMBL" id="BDOQ01000007">
    <property type="protein sequence ID" value="GBG14268.1"/>
    <property type="molecule type" value="Genomic_DNA"/>
</dbReference>
<dbReference type="AlphaFoldDB" id="A0A2R5F9P9"/>
<name>A0A2R5F9P9_9PROT</name>
<sequence>MATVEHMHHRPDGSEVRIVAQACWGSGLTCSIDVAVHRRASDKHDWQLMSNRPHPAWRSMSIKDYALHGRSEMLLAASPAEILRATSALHTAIAK</sequence>
<comment type="caution">
    <text evidence="1">The sequence shown here is derived from an EMBL/GenBank/DDBJ whole genome shotgun (WGS) entry which is preliminary data.</text>
</comment>
<dbReference type="RefSeq" id="WP_109015471.1">
    <property type="nucleotide sequence ID" value="NZ_BDOQ01000007.1"/>
</dbReference>
<evidence type="ECO:0000313" key="1">
    <source>
        <dbReference type="EMBL" id="GBG14268.1"/>
    </source>
</evidence>
<accession>A0A2R5F9P9</accession>
<organism evidence="1 2">
    <name type="scientific">Novimethylophilus kurashikiensis</name>
    <dbReference type="NCBI Taxonomy" id="1825523"/>
    <lineage>
        <taxon>Bacteria</taxon>
        <taxon>Pseudomonadati</taxon>
        <taxon>Pseudomonadota</taxon>
        <taxon>Betaproteobacteria</taxon>
        <taxon>Nitrosomonadales</taxon>
        <taxon>Methylophilaceae</taxon>
        <taxon>Novimethylophilus</taxon>
    </lineage>
</organism>
<keyword evidence="2" id="KW-1185">Reference proteome</keyword>
<gene>
    <name evidence="1" type="ORF">NMK_1834</name>
</gene>
<protein>
    <submittedName>
        <fullName evidence="1">Chorismate synthase</fullName>
    </submittedName>
</protein>
<reference evidence="1 2" key="1">
    <citation type="journal article" date="2018" name="Environ. Microbiol.">
        <title>Isolation and genomic characterization of Novimethylophilus kurashikiensis gen. nov. sp. nov., a new lanthanide-dependent methylotrophic species of Methylophilaceae.</title>
        <authorList>
            <person name="Lv H."/>
            <person name="Sahin N."/>
            <person name="Tani A."/>
        </authorList>
    </citation>
    <scope>NUCLEOTIDE SEQUENCE [LARGE SCALE GENOMIC DNA]</scope>
    <source>
        <strain evidence="1 2">La2-4</strain>
    </source>
</reference>
<dbReference type="Proteomes" id="UP000245081">
    <property type="component" value="Unassembled WGS sequence"/>
</dbReference>
<dbReference type="OrthoDB" id="9157373at2"/>